<dbReference type="FunFam" id="2.40.10.10:FF:000002">
    <property type="entry name" value="Transmembrane protease serine"/>
    <property type="match status" value="1"/>
</dbReference>
<dbReference type="GO" id="GO:0004252">
    <property type="term" value="F:serine-type endopeptidase activity"/>
    <property type="evidence" value="ECO:0007669"/>
    <property type="project" value="InterPro"/>
</dbReference>
<comment type="subcellular location">
    <subcellularLocation>
        <location evidence="1">Secreted</location>
    </subcellularLocation>
</comment>
<keyword evidence="2" id="KW-0964">Secreted</keyword>
<dbReference type="OrthoDB" id="6514235at2759"/>
<dbReference type="CDD" id="cd00190">
    <property type="entry name" value="Tryp_SPc"/>
    <property type="match status" value="1"/>
</dbReference>
<dbReference type="InterPro" id="IPR043504">
    <property type="entry name" value="Peptidase_S1_PA_chymotrypsin"/>
</dbReference>
<dbReference type="InterPro" id="IPR033116">
    <property type="entry name" value="TRYPSIN_SER"/>
</dbReference>
<organism evidence="10 11">
    <name type="scientific">Leptotrombidium deliense</name>
    <dbReference type="NCBI Taxonomy" id="299467"/>
    <lineage>
        <taxon>Eukaryota</taxon>
        <taxon>Metazoa</taxon>
        <taxon>Ecdysozoa</taxon>
        <taxon>Arthropoda</taxon>
        <taxon>Chelicerata</taxon>
        <taxon>Arachnida</taxon>
        <taxon>Acari</taxon>
        <taxon>Acariformes</taxon>
        <taxon>Trombidiformes</taxon>
        <taxon>Prostigmata</taxon>
        <taxon>Anystina</taxon>
        <taxon>Parasitengona</taxon>
        <taxon>Trombiculoidea</taxon>
        <taxon>Trombiculidae</taxon>
        <taxon>Leptotrombidium</taxon>
    </lineage>
</organism>
<dbReference type="STRING" id="299467.A0A443SE89"/>
<dbReference type="InterPro" id="IPR009003">
    <property type="entry name" value="Peptidase_S1_PA"/>
</dbReference>
<dbReference type="InterPro" id="IPR001254">
    <property type="entry name" value="Trypsin_dom"/>
</dbReference>
<gene>
    <name evidence="10" type="ORF">B4U80_07227</name>
</gene>
<evidence type="ECO:0000256" key="2">
    <source>
        <dbReference type="ARBA" id="ARBA00022525"/>
    </source>
</evidence>
<evidence type="ECO:0000256" key="4">
    <source>
        <dbReference type="ARBA" id="ARBA00022801"/>
    </source>
</evidence>
<evidence type="ECO:0000313" key="10">
    <source>
        <dbReference type="EMBL" id="RWS25836.1"/>
    </source>
</evidence>
<name>A0A443SE89_9ACAR</name>
<dbReference type="PANTHER" id="PTHR24264">
    <property type="entry name" value="TRYPSIN-RELATED"/>
    <property type="match status" value="1"/>
</dbReference>
<dbReference type="InterPro" id="IPR050127">
    <property type="entry name" value="Serine_Proteases_S1"/>
</dbReference>
<accession>A0A443SE89</accession>
<evidence type="ECO:0000256" key="5">
    <source>
        <dbReference type="ARBA" id="ARBA00022825"/>
    </source>
</evidence>
<keyword evidence="6" id="KW-1015">Disulfide bond</keyword>
<dbReference type="Proteomes" id="UP000288716">
    <property type="component" value="Unassembled WGS sequence"/>
</dbReference>
<keyword evidence="5 8" id="KW-0720">Serine protease</keyword>
<evidence type="ECO:0000256" key="8">
    <source>
        <dbReference type="RuleBase" id="RU363034"/>
    </source>
</evidence>
<evidence type="ECO:0000256" key="7">
    <source>
        <dbReference type="ARBA" id="ARBA00024195"/>
    </source>
</evidence>
<comment type="caution">
    <text evidence="10">The sequence shown here is derived from an EMBL/GenBank/DDBJ whole genome shotgun (WGS) entry which is preliminary data.</text>
</comment>
<dbReference type="Gene3D" id="2.40.10.10">
    <property type="entry name" value="Trypsin-like serine proteases"/>
    <property type="match status" value="1"/>
</dbReference>
<dbReference type="PRINTS" id="PR00722">
    <property type="entry name" value="CHYMOTRYPSIN"/>
</dbReference>
<sequence length="274" mass="29976">AIKCGQNIETSPGFRIVGGKDAKAGQVPWQVSVTSGSSHKCGGSIIAPFWVLTAAHCYDRKFNLSNANNTYMNRSKKYYAIAGSLLRKGSKIGQRCEIEKMIFHPQFNPRTLFADIMLLKLKTPFKYGPSPSNNPYATAVGPICLPDINSKEWNYKGVTKVSGFGLLQHKGNKSEILRFIHEQVLDDKLCYKRYAKGKSKYPYDNNTMVCCGSLKDGIATCQGDSGGPLVVRVGDHYIQKGIVSYGAGCGAKGVPSVFARVSAFTEWIKRVSGV</sequence>
<comment type="similarity">
    <text evidence="7">Belongs to the peptidase S1 family. CLIP subfamily.</text>
</comment>
<dbReference type="InterPro" id="IPR001314">
    <property type="entry name" value="Peptidase_S1A"/>
</dbReference>
<evidence type="ECO:0000256" key="1">
    <source>
        <dbReference type="ARBA" id="ARBA00004613"/>
    </source>
</evidence>
<dbReference type="Pfam" id="PF00089">
    <property type="entry name" value="Trypsin"/>
    <property type="match status" value="1"/>
</dbReference>
<evidence type="ECO:0000256" key="6">
    <source>
        <dbReference type="ARBA" id="ARBA00023157"/>
    </source>
</evidence>
<dbReference type="FunFam" id="2.40.10.10:FF:000068">
    <property type="entry name" value="transmembrane protease serine 2"/>
    <property type="match status" value="1"/>
</dbReference>
<keyword evidence="11" id="KW-1185">Reference proteome</keyword>
<dbReference type="AlphaFoldDB" id="A0A443SE89"/>
<dbReference type="GO" id="GO:0005615">
    <property type="term" value="C:extracellular space"/>
    <property type="evidence" value="ECO:0007669"/>
    <property type="project" value="TreeGrafter"/>
</dbReference>
<dbReference type="PROSITE" id="PS00134">
    <property type="entry name" value="TRYPSIN_HIS"/>
    <property type="match status" value="1"/>
</dbReference>
<dbReference type="PROSITE" id="PS00135">
    <property type="entry name" value="TRYPSIN_SER"/>
    <property type="match status" value="1"/>
</dbReference>
<keyword evidence="4 8" id="KW-0378">Hydrolase</keyword>
<dbReference type="PROSITE" id="PS50240">
    <property type="entry name" value="TRYPSIN_DOM"/>
    <property type="match status" value="1"/>
</dbReference>
<dbReference type="SMART" id="SM00020">
    <property type="entry name" value="Tryp_SPc"/>
    <property type="match status" value="1"/>
</dbReference>
<evidence type="ECO:0000259" key="9">
    <source>
        <dbReference type="PROSITE" id="PS50240"/>
    </source>
</evidence>
<evidence type="ECO:0000313" key="11">
    <source>
        <dbReference type="Proteomes" id="UP000288716"/>
    </source>
</evidence>
<evidence type="ECO:0000256" key="3">
    <source>
        <dbReference type="ARBA" id="ARBA00022670"/>
    </source>
</evidence>
<dbReference type="SUPFAM" id="SSF50494">
    <property type="entry name" value="Trypsin-like serine proteases"/>
    <property type="match status" value="1"/>
</dbReference>
<dbReference type="EMBL" id="NCKV01003337">
    <property type="protein sequence ID" value="RWS25836.1"/>
    <property type="molecule type" value="Genomic_DNA"/>
</dbReference>
<dbReference type="GO" id="GO:0006508">
    <property type="term" value="P:proteolysis"/>
    <property type="evidence" value="ECO:0007669"/>
    <property type="project" value="UniProtKB-KW"/>
</dbReference>
<proteinExistence type="inferred from homology"/>
<dbReference type="VEuPathDB" id="VectorBase:LDEU006205"/>
<feature type="domain" description="Peptidase S1" evidence="9">
    <location>
        <begin position="16"/>
        <end position="273"/>
    </location>
</feature>
<dbReference type="InterPro" id="IPR018114">
    <property type="entry name" value="TRYPSIN_HIS"/>
</dbReference>
<feature type="non-terminal residue" evidence="10">
    <location>
        <position position="1"/>
    </location>
</feature>
<keyword evidence="3 8" id="KW-0645">Protease</keyword>
<dbReference type="PANTHER" id="PTHR24264:SF65">
    <property type="entry name" value="SRCR DOMAIN-CONTAINING PROTEIN"/>
    <property type="match status" value="1"/>
</dbReference>
<protein>
    <submittedName>
        <fullName evidence="10">Serine protease 27-like protein</fullName>
    </submittedName>
</protein>
<reference evidence="10 11" key="1">
    <citation type="journal article" date="2018" name="Gigascience">
        <title>Genomes of trombidid mites reveal novel predicted allergens and laterally-transferred genes associated with secondary metabolism.</title>
        <authorList>
            <person name="Dong X."/>
            <person name="Chaisiri K."/>
            <person name="Xia D."/>
            <person name="Armstrong S.D."/>
            <person name="Fang Y."/>
            <person name="Donnelly M.J."/>
            <person name="Kadowaki T."/>
            <person name="McGarry J.W."/>
            <person name="Darby A.C."/>
            <person name="Makepeace B.L."/>
        </authorList>
    </citation>
    <scope>NUCLEOTIDE SEQUENCE [LARGE SCALE GENOMIC DNA]</scope>
    <source>
        <strain evidence="10">UoL-UT</strain>
    </source>
</reference>